<evidence type="ECO:0000256" key="3">
    <source>
        <dbReference type="ARBA" id="ARBA00022729"/>
    </source>
</evidence>
<dbReference type="GO" id="GO:0006508">
    <property type="term" value="P:proteolysis"/>
    <property type="evidence" value="ECO:0007669"/>
    <property type="project" value="UniProtKB-KW"/>
</dbReference>
<dbReference type="SMART" id="SM00063">
    <property type="entry name" value="FRI"/>
    <property type="match status" value="1"/>
</dbReference>
<dbReference type="RefSeq" id="XP_019619701.1">
    <property type="nucleotide sequence ID" value="XM_019764142.1"/>
</dbReference>
<dbReference type="AlphaFoldDB" id="A0A6P4YR36"/>
<evidence type="ECO:0000256" key="5">
    <source>
        <dbReference type="ARBA" id="ARBA00022801"/>
    </source>
</evidence>
<dbReference type="Pfam" id="PF00089">
    <property type="entry name" value="Trypsin"/>
    <property type="match status" value="1"/>
</dbReference>
<dbReference type="CDD" id="cd07066">
    <property type="entry name" value="CRD_FZ"/>
    <property type="match status" value="1"/>
</dbReference>
<keyword evidence="9" id="KW-0325">Glycoprotein</keyword>
<evidence type="ECO:0000256" key="1">
    <source>
        <dbReference type="ARBA" id="ARBA00004401"/>
    </source>
</evidence>
<keyword evidence="3" id="KW-0732">Signal</keyword>
<dbReference type="InterPro" id="IPR001314">
    <property type="entry name" value="Peptidase_S1A"/>
</dbReference>
<evidence type="ECO:0000256" key="6">
    <source>
        <dbReference type="ARBA" id="ARBA00022825"/>
    </source>
</evidence>
<feature type="disulfide bond" evidence="11">
    <location>
        <begin position="236"/>
        <end position="254"/>
    </location>
</feature>
<dbReference type="PROSITE" id="PS01209">
    <property type="entry name" value="LDLRA_1"/>
    <property type="match status" value="1"/>
</dbReference>
<evidence type="ECO:0000259" key="15">
    <source>
        <dbReference type="PROSITE" id="PS50240"/>
    </source>
</evidence>
<evidence type="ECO:0000256" key="12">
    <source>
        <dbReference type="RuleBase" id="RU363034"/>
    </source>
</evidence>
<dbReference type="InterPro" id="IPR002172">
    <property type="entry name" value="LDrepeatLR_classA_rpt"/>
</dbReference>
<evidence type="ECO:0000256" key="7">
    <source>
        <dbReference type="ARBA" id="ARBA00022968"/>
    </source>
</evidence>
<dbReference type="Gene3D" id="1.10.2000.10">
    <property type="entry name" value="Frizzled cysteine-rich domain"/>
    <property type="match status" value="1"/>
</dbReference>
<evidence type="ECO:0000259" key="14">
    <source>
        <dbReference type="PROSITE" id="PS50038"/>
    </source>
</evidence>
<keyword evidence="4" id="KW-0677">Repeat</keyword>
<dbReference type="CDD" id="cd00112">
    <property type="entry name" value="LDLa"/>
    <property type="match status" value="1"/>
</dbReference>
<dbReference type="FunFam" id="2.60.120.290:FF:000013">
    <property type="entry name" value="Membrane frizzled-related protein"/>
    <property type="match status" value="1"/>
</dbReference>
<dbReference type="PROSITE" id="PS00134">
    <property type="entry name" value="TRYPSIN_HIS"/>
    <property type="match status" value="1"/>
</dbReference>
<dbReference type="GO" id="GO:0004252">
    <property type="term" value="F:serine-type endopeptidase activity"/>
    <property type="evidence" value="ECO:0007669"/>
    <property type="project" value="InterPro"/>
</dbReference>
<organism evidence="16 17">
    <name type="scientific">Branchiostoma belcheri</name>
    <name type="common">Amphioxus</name>
    <dbReference type="NCBI Taxonomy" id="7741"/>
    <lineage>
        <taxon>Eukaryota</taxon>
        <taxon>Metazoa</taxon>
        <taxon>Chordata</taxon>
        <taxon>Cephalochordata</taxon>
        <taxon>Leptocardii</taxon>
        <taxon>Amphioxiformes</taxon>
        <taxon>Branchiostomatidae</taxon>
        <taxon>Branchiostoma</taxon>
    </lineage>
</organism>
<dbReference type="InterPro" id="IPR033116">
    <property type="entry name" value="TRYPSIN_SER"/>
</dbReference>
<feature type="disulfide bond" evidence="11">
    <location>
        <begin position="229"/>
        <end position="241"/>
    </location>
</feature>
<accession>A0A6P4YR36</accession>
<dbReference type="Pfam" id="PF01392">
    <property type="entry name" value="Fz"/>
    <property type="match status" value="1"/>
</dbReference>
<dbReference type="PROSITE" id="PS50038">
    <property type="entry name" value="FZ"/>
    <property type="match status" value="1"/>
</dbReference>
<evidence type="ECO:0000256" key="8">
    <source>
        <dbReference type="ARBA" id="ARBA00023157"/>
    </source>
</evidence>
<keyword evidence="5 12" id="KW-0378">Hydrolase</keyword>
<dbReference type="FunFam" id="2.40.10.10:FF:000003">
    <property type="entry name" value="Transmembrane serine protease 3"/>
    <property type="match status" value="1"/>
</dbReference>
<feature type="domain" description="Peptidase S1" evidence="15">
    <location>
        <begin position="282"/>
        <end position="520"/>
    </location>
</feature>
<dbReference type="InterPro" id="IPR009003">
    <property type="entry name" value="Peptidase_S1_PA"/>
</dbReference>
<dbReference type="GeneID" id="109466424"/>
<dbReference type="Pfam" id="PF00057">
    <property type="entry name" value="Ldl_recept_a"/>
    <property type="match status" value="1"/>
</dbReference>
<dbReference type="FunFam" id="4.10.400.10:FF:000034">
    <property type="entry name" value="Low-density lipoprotein receptor-related protein 2"/>
    <property type="match status" value="1"/>
</dbReference>
<dbReference type="InterPro" id="IPR000859">
    <property type="entry name" value="CUB_dom"/>
</dbReference>
<dbReference type="InterPro" id="IPR036055">
    <property type="entry name" value="LDL_receptor-like_sf"/>
</dbReference>
<dbReference type="Pfam" id="PF00431">
    <property type="entry name" value="CUB"/>
    <property type="match status" value="1"/>
</dbReference>
<dbReference type="OrthoDB" id="10059102at2759"/>
<dbReference type="InterPro" id="IPR020067">
    <property type="entry name" value="Frizzled_dom"/>
</dbReference>
<keyword evidence="7" id="KW-0812">Transmembrane</keyword>
<dbReference type="InterPro" id="IPR023415">
    <property type="entry name" value="LDLR_class-A_CS"/>
</dbReference>
<comment type="caution">
    <text evidence="10">Lacks conserved residue(s) required for the propagation of feature annotation.</text>
</comment>
<evidence type="ECO:0000256" key="4">
    <source>
        <dbReference type="ARBA" id="ARBA00022737"/>
    </source>
</evidence>
<keyword evidence="16" id="KW-1185">Reference proteome</keyword>
<dbReference type="InterPro" id="IPR018114">
    <property type="entry name" value="TRYPSIN_HIS"/>
</dbReference>
<keyword evidence="6 12" id="KW-0720">Serine protease</keyword>
<comment type="subcellular location">
    <subcellularLocation>
        <location evidence="1">Cell membrane</location>
        <topology evidence="1">Single-pass type II membrane protein</topology>
    </subcellularLocation>
</comment>
<evidence type="ECO:0000313" key="16">
    <source>
        <dbReference type="Proteomes" id="UP000515135"/>
    </source>
</evidence>
<dbReference type="InterPro" id="IPR036790">
    <property type="entry name" value="Frizzled_dom_sf"/>
</dbReference>
<dbReference type="InterPro" id="IPR001254">
    <property type="entry name" value="Trypsin_dom"/>
</dbReference>
<gene>
    <name evidence="17" type="primary">LOC109466424</name>
</gene>
<keyword evidence="2 12" id="KW-0645">Protease</keyword>
<dbReference type="PROSITE" id="PS50068">
    <property type="entry name" value="LDLRA_2"/>
    <property type="match status" value="1"/>
</dbReference>
<protein>
    <submittedName>
        <fullName evidence="17">Plasminogen-like</fullName>
    </submittedName>
</protein>
<dbReference type="SMART" id="SM00192">
    <property type="entry name" value="LDLa"/>
    <property type="match status" value="1"/>
</dbReference>
<feature type="domain" description="CUB" evidence="13">
    <location>
        <begin position="110"/>
        <end position="223"/>
    </location>
</feature>
<evidence type="ECO:0000313" key="17">
    <source>
        <dbReference type="RefSeq" id="XP_019619701.1"/>
    </source>
</evidence>
<dbReference type="SUPFAM" id="SSF63501">
    <property type="entry name" value="Frizzled cysteine-rich domain"/>
    <property type="match status" value="1"/>
</dbReference>
<name>A0A6P4YR36_BRABE</name>
<dbReference type="SMART" id="SM00042">
    <property type="entry name" value="CUB"/>
    <property type="match status" value="1"/>
</dbReference>
<feature type="domain" description="FZ" evidence="14">
    <location>
        <begin position="1"/>
        <end position="113"/>
    </location>
</feature>
<dbReference type="KEGG" id="bbel:109466424"/>
<keyword evidence="8 11" id="KW-1015">Disulfide bond</keyword>
<dbReference type="PROSITE" id="PS50240">
    <property type="entry name" value="TRYPSIN_DOM"/>
    <property type="match status" value="1"/>
</dbReference>
<keyword evidence="7" id="KW-0735">Signal-anchor</keyword>
<dbReference type="CDD" id="cd00190">
    <property type="entry name" value="Tryp_SPc"/>
    <property type="match status" value="1"/>
</dbReference>
<dbReference type="SUPFAM" id="SSF49854">
    <property type="entry name" value="Spermadhesin, CUB domain"/>
    <property type="match status" value="1"/>
</dbReference>
<dbReference type="CDD" id="cd00041">
    <property type="entry name" value="CUB"/>
    <property type="match status" value="1"/>
</dbReference>
<dbReference type="PROSITE" id="PS01180">
    <property type="entry name" value="CUB"/>
    <property type="match status" value="1"/>
</dbReference>
<dbReference type="GO" id="GO:0005886">
    <property type="term" value="C:plasma membrane"/>
    <property type="evidence" value="ECO:0007669"/>
    <property type="project" value="UniProtKB-SubCell"/>
</dbReference>
<dbReference type="SUPFAM" id="SSF57424">
    <property type="entry name" value="LDL receptor-like module"/>
    <property type="match status" value="1"/>
</dbReference>
<dbReference type="PRINTS" id="PR00722">
    <property type="entry name" value="CHYMOTRYPSIN"/>
</dbReference>
<dbReference type="PROSITE" id="PS00135">
    <property type="entry name" value="TRYPSIN_SER"/>
    <property type="match status" value="1"/>
</dbReference>
<evidence type="ECO:0000256" key="9">
    <source>
        <dbReference type="ARBA" id="ARBA00023180"/>
    </source>
</evidence>
<sequence>MGLSYNQTSFPNIFRWPSQTVALQNAQLLFSQYDRIRDCHWGLQTFLCSLFFPRCTSNGQIHPCQSLCNEINATCSGRALALNLQWYDSICEILPETNCSVPNVIPSQGCENTTELTGFSGNFTSPGYPGNYPNNARCSWLITVSPDKIVVIRFAAFNLESSTGCRYDSLAVHDGPNGTDPVLATFCGSLATPVSTTGNSAFVMLTSDSAVTTHGFFANFTAEDPPQTCSPEEFTCWNGDCVNTTLSCDGTKDCSDGSDEIDCGGAKCGVPAISPTFPVTRIVGGNAAQPGSWPWQVYLLRYGSFYCGGSLIHPIWVLTAAHCVDYDLPPGGYEVILGKYNKPEYITDSTEQRIPVSKVIIHSGYSRNPTNKDLALLKLARPVTLNQYVWPVCLVSGPGADPPEGTSCVVTGWGSTQGTGNEDVLKQARVPLVSNDKCNNAPALVLAGRITEFMMCAGYYDTGGHDTCQGDSGGPLVCPAAGRWILHGVTSWGDGCARPQSPGVYARVSSMLDWVHRTMDNN</sequence>
<dbReference type="Gene3D" id="2.60.120.290">
    <property type="entry name" value="Spermadhesin, CUB domain"/>
    <property type="match status" value="1"/>
</dbReference>
<reference evidence="17" key="1">
    <citation type="submission" date="2025-08" db="UniProtKB">
        <authorList>
            <consortium name="RefSeq"/>
        </authorList>
    </citation>
    <scope>IDENTIFICATION</scope>
    <source>
        <tissue evidence="17">Gonad</tissue>
    </source>
</reference>
<evidence type="ECO:0000259" key="13">
    <source>
        <dbReference type="PROSITE" id="PS01180"/>
    </source>
</evidence>
<dbReference type="SMART" id="SM00020">
    <property type="entry name" value="Tryp_SPc"/>
    <property type="match status" value="1"/>
</dbReference>
<dbReference type="SUPFAM" id="SSF50494">
    <property type="entry name" value="Trypsin-like serine proteases"/>
    <property type="match status" value="1"/>
</dbReference>
<dbReference type="Gene3D" id="2.40.10.10">
    <property type="entry name" value="Trypsin-like serine proteases"/>
    <property type="match status" value="3"/>
</dbReference>
<dbReference type="Gene3D" id="4.10.400.10">
    <property type="entry name" value="Low-density Lipoprotein Receptor"/>
    <property type="match status" value="1"/>
</dbReference>
<dbReference type="Proteomes" id="UP000515135">
    <property type="component" value="Unplaced"/>
</dbReference>
<evidence type="ECO:0000256" key="11">
    <source>
        <dbReference type="PROSITE-ProRule" id="PRU00124"/>
    </source>
</evidence>
<dbReference type="PANTHER" id="PTHR24252">
    <property type="entry name" value="ACROSIN-RELATED"/>
    <property type="match status" value="1"/>
</dbReference>
<dbReference type="InterPro" id="IPR035914">
    <property type="entry name" value="Sperma_CUB_dom_sf"/>
</dbReference>
<dbReference type="InterPro" id="IPR043504">
    <property type="entry name" value="Peptidase_S1_PA_chymotrypsin"/>
</dbReference>
<dbReference type="PANTHER" id="PTHR24252:SF7">
    <property type="entry name" value="HYALIN"/>
    <property type="match status" value="1"/>
</dbReference>
<proteinExistence type="predicted"/>
<feature type="disulfide bond" evidence="11">
    <location>
        <begin position="248"/>
        <end position="263"/>
    </location>
</feature>
<evidence type="ECO:0000256" key="2">
    <source>
        <dbReference type="ARBA" id="ARBA00022670"/>
    </source>
</evidence>
<evidence type="ECO:0000256" key="10">
    <source>
        <dbReference type="PROSITE-ProRule" id="PRU00090"/>
    </source>
</evidence>